<keyword evidence="3" id="KW-1185">Reference proteome</keyword>
<dbReference type="HOGENOM" id="CLU_818426_0_0_11"/>
<accession>K0EIA7</accession>
<dbReference type="PANTHER" id="PTHR43685">
    <property type="entry name" value="GLYCOSYLTRANSFERASE"/>
    <property type="match status" value="1"/>
</dbReference>
<evidence type="ECO:0000313" key="3">
    <source>
        <dbReference type="Proteomes" id="UP000006304"/>
    </source>
</evidence>
<dbReference type="InterPro" id="IPR001173">
    <property type="entry name" value="Glyco_trans_2-like"/>
</dbReference>
<dbReference type="Pfam" id="PF00535">
    <property type="entry name" value="Glycos_transf_2"/>
    <property type="match status" value="1"/>
</dbReference>
<proteinExistence type="predicted"/>
<sequence>MCPTFNRSAAIRATIDSVLAQTVPDWTLLVVSDGSTDDTDEIVRAYRDPRIRLLRTGPYGHPGGPRNVGAAAATAPAVAYLDHDDRWLPTHLETLLGMLDRGAAFAATGCRRVDETGTELDRTQIPDLIWHPELQTTHAMFEPSRVGHVRTLLAEVGGWTTVRAGYEDWDLWFRTARHGYDFTISAERTALLTVGPGTRRNGLRPPQAVVLQRVPNLSAAQAVLEAIGTPEHRNALRTIHLTEVAHWYTSLTDSDRYRLAEGLRPDTVAGELQAYFEQHEKPCLLEELNYAPIGDHYAILLPLWCATGEHARAIGTVVRERFPAQHRYLRALADATAVA</sequence>
<dbReference type="Gene3D" id="3.90.550.10">
    <property type="entry name" value="Spore Coat Polysaccharide Biosynthesis Protein SpsA, Chain A"/>
    <property type="match status" value="1"/>
</dbReference>
<feature type="domain" description="Glycosyltransferase 2-like" evidence="1">
    <location>
        <begin position="3"/>
        <end position="133"/>
    </location>
</feature>
<dbReference type="STRING" id="1133849.O3I_005675"/>
<protein>
    <submittedName>
        <fullName evidence="2">Glycosyl transferase family protein</fullName>
    </submittedName>
</protein>
<dbReference type="PANTHER" id="PTHR43685:SF2">
    <property type="entry name" value="GLYCOSYLTRANSFERASE 2-LIKE DOMAIN-CONTAINING PROTEIN"/>
    <property type="match status" value="1"/>
</dbReference>
<dbReference type="Proteomes" id="UP000006304">
    <property type="component" value="Chromosome"/>
</dbReference>
<dbReference type="InterPro" id="IPR029044">
    <property type="entry name" value="Nucleotide-diphossugar_trans"/>
</dbReference>
<keyword evidence="2" id="KW-0808">Transferase</keyword>
<reference evidence="2 3" key="1">
    <citation type="journal article" date="2012" name="J. Bacteriol.">
        <title>Complete genome sequence of Nocardia brasiliensis HUJEG-1.</title>
        <authorList>
            <person name="Vera-Cabrera L."/>
            <person name="Ortiz-Lopez R."/>
            <person name="Elizondo-Gonzalez R."/>
            <person name="Perez-Maya A.A."/>
            <person name="Ocampo-Candiani J."/>
        </authorList>
    </citation>
    <scope>NUCLEOTIDE SEQUENCE [LARGE SCALE GENOMIC DNA]</scope>
    <source>
        <strain evidence="3">ATCC 700358</strain>
    </source>
</reference>
<name>K0EIA7_NOCB7</name>
<gene>
    <name evidence="2" type="ORF">O3I_005675</name>
</gene>
<evidence type="ECO:0000259" key="1">
    <source>
        <dbReference type="Pfam" id="PF00535"/>
    </source>
</evidence>
<dbReference type="AlphaFoldDB" id="K0EIA7"/>
<dbReference type="SUPFAM" id="SSF53448">
    <property type="entry name" value="Nucleotide-diphospho-sugar transferases"/>
    <property type="match status" value="1"/>
</dbReference>
<dbReference type="RefSeq" id="WP_014981953.1">
    <property type="nucleotide sequence ID" value="NC_018681.1"/>
</dbReference>
<organism evidence="2 3">
    <name type="scientific">Nocardia brasiliensis (strain ATCC 700358 / HUJEG-1)</name>
    <dbReference type="NCBI Taxonomy" id="1133849"/>
    <lineage>
        <taxon>Bacteria</taxon>
        <taxon>Bacillati</taxon>
        <taxon>Actinomycetota</taxon>
        <taxon>Actinomycetes</taxon>
        <taxon>Mycobacteriales</taxon>
        <taxon>Nocardiaceae</taxon>
        <taxon>Nocardia</taxon>
    </lineage>
</organism>
<dbReference type="InterPro" id="IPR050834">
    <property type="entry name" value="Glycosyltransf_2"/>
</dbReference>
<dbReference type="eggNOG" id="COG1215">
    <property type="taxonomic scope" value="Bacteria"/>
</dbReference>
<dbReference type="GO" id="GO:0016740">
    <property type="term" value="F:transferase activity"/>
    <property type="evidence" value="ECO:0007669"/>
    <property type="project" value="UniProtKB-KW"/>
</dbReference>
<dbReference type="CDD" id="cd00761">
    <property type="entry name" value="Glyco_tranf_GTA_type"/>
    <property type="match status" value="1"/>
</dbReference>
<evidence type="ECO:0000313" key="2">
    <source>
        <dbReference type="EMBL" id="AFT99097.1"/>
    </source>
</evidence>
<dbReference type="EMBL" id="CP003876">
    <property type="protein sequence ID" value="AFT99097.1"/>
    <property type="molecule type" value="Genomic_DNA"/>
</dbReference>
<dbReference type="KEGG" id="nbr:O3I_005675"/>